<dbReference type="NCBIfam" id="NF006875">
    <property type="entry name" value="PRK09372.1"/>
    <property type="match status" value="1"/>
</dbReference>
<dbReference type="GO" id="GO:0008428">
    <property type="term" value="F:ribonuclease inhibitor activity"/>
    <property type="evidence" value="ECO:0007669"/>
    <property type="project" value="InterPro"/>
</dbReference>
<dbReference type="InterPro" id="IPR010203">
    <property type="entry name" value="RraA"/>
</dbReference>
<reference evidence="11" key="1">
    <citation type="journal article" date="2014" name="Int. J. Syst. Evol. Microbiol.">
        <title>Complete genome sequence of Corynebacterium casei LMG S-19264T (=DSM 44701T), isolated from a smear-ripened cheese.</title>
        <authorList>
            <consortium name="US DOE Joint Genome Institute (JGI-PGF)"/>
            <person name="Walter F."/>
            <person name="Albersmeier A."/>
            <person name="Kalinowski J."/>
            <person name="Ruckert C."/>
        </authorList>
    </citation>
    <scope>NUCLEOTIDE SEQUENCE</scope>
    <source>
        <strain evidence="11">NBRC 101628</strain>
    </source>
</reference>
<evidence type="ECO:0000256" key="9">
    <source>
        <dbReference type="PIRSR" id="PIRSR605493-1"/>
    </source>
</evidence>
<comment type="caution">
    <text evidence="11">The sequence shown here is derived from an EMBL/GenBank/DDBJ whole genome shotgun (WGS) entry which is preliminary data.</text>
</comment>
<feature type="binding site" evidence="9">
    <location>
        <begin position="75"/>
        <end position="78"/>
    </location>
    <ligand>
        <name>substrate</name>
    </ligand>
</feature>
<keyword evidence="5 9" id="KW-0479">Metal-binding</keyword>
<evidence type="ECO:0000256" key="7">
    <source>
        <dbReference type="ARBA" id="ARBA00025046"/>
    </source>
</evidence>
<reference evidence="11" key="2">
    <citation type="submission" date="2023-01" db="EMBL/GenBank/DDBJ databases">
        <title>Draft genome sequence of Paraferrimonas sedimenticola strain NBRC 101628.</title>
        <authorList>
            <person name="Sun Q."/>
            <person name="Mori K."/>
        </authorList>
    </citation>
    <scope>NUCLEOTIDE SEQUENCE</scope>
    <source>
        <strain evidence="11">NBRC 101628</strain>
    </source>
</reference>
<sequence>MTDLLPDLFDDHPNALSWLGSELRNYGGKSSFCGPVVTVRCFEDNSRVKELVNQAGLGRVLLVDGSGSMQRALLGDMLAKAAMENGWAGIVILGCVRDVAQLAQFDIGIQALGACPIKTDKRGLGETQLNLEVSGVEIRPGDWLYADGHGAAISKNKLL</sequence>
<keyword evidence="12" id="KW-1185">Reference proteome</keyword>
<gene>
    <name evidence="11" type="ORF">GCM10007895_15080</name>
</gene>
<evidence type="ECO:0000256" key="2">
    <source>
        <dbReference type="ARBA" id="ARBA00001968"/>
    </source>
</evidence>
<evidence type="ECO:0000313" key="11">
    <source>
        <dbReference type="EMBL" id="GLP96202.1"/>
    </source>
</evidence>
<dbReference type="NCBIfam" id="NF009134">
    <property type="entry name" value="PRK12487.1"/>
    <property type="match status" value="1"/>
</dbReference>
<comment type="similarity">
    <text evidence="3 10">Belongs to the class II aldolase/RraA-like family.</text>
</comment>
<dbReference type="Proteomes" id="UP001161422">
    <property type="component" value="Unassembled WGS sequence"/>
</dbReference>
<feature type="binding site" evidence="9">
    <location>
        <position position="97"/>
    </location>
    <ligand>
        <name>substrate</name>
    </ligand>
</feature>
<comment type="catalytic activity">
    <reaction evidence="1 10">
        <text>4-hydroxy-4-methyl-2-oxoglutarate = 2 pyruvate</text>
        <dbReference type="Rhea" id="RHEA:22748"/>
        <dbReference type="ChEBI" id="CHEBI:15361"/>
        <dbReference type="ChEBI" id="CHEBI:58276"/>
        <dbReference type="EC" id="4.1.3.17"/>
    </reaction>
</comment>
<keyword evidence="6 10" id="KW-0456">Lyase</keyword>
<dbReference type="GO" id="GO:0051252">
    <property type="term" value="P:regulation of RNA metabolic process"/>
    <property type="evidence" value="ECO:0007669"/>
    <property type="project" value="InterPro"/>
</dbReference>
<evidence type="ECO:0000256" key="1">
    <source>
        <dbReference type="ARBA" id="ARBA00001342"/>
    </source>
</evidence>
<name>A0AA37RX09_9GAMM</name>
<dbReference type="EC" id="4.1.1.112" evidence="10"/>
<dbReference type="GO" id="GO:0046872">
    <property type="term" value="F:metal ion binding"/>
    <property type="evidence" value="ECO:0007669"/>
    <property type="project" value="UniProtKB-KW"/>
</dbReference>
<dbReference type="SUPFAM" id="SSF89562">
    <property type="entry name" value="RraA-like"/>
    <property type="match status" value="1"/>
</dbReference>
<dbReference type="NCBIfam" id="TIGR01935">
    <property type="entry name" value="NOT-MenG"/>
    <property type="match status" value="1"/>
</dbReference>
<dbReference type="Pfam" id="PF03737">
    <property type="entry name" value="RraA-like"/>
    <property type="match status" value="1"/>
</dbReference>
<protein>
    <recommendedName>
        <fullName evidence="10">4-hydroxy-4-methyl-2-oxoglutarate aldolase</fullName>
        <shortName evidence="10">HMG aldolase</shortName>
        <ecNumber evidence="10">4.1.1.112</ecNumber>
        <ecNumber evidence="10">4.1.3.17</ecNumber>
    </recommendedName>
    <alternativeName>
        <fullName evidence="10">Oxaloacetate decarboxylase</fullName>
    </alternativeName>
</protein>
<evidence type="ECO:0000256" key="4">
    <source>
        <dbReference type="ARBA" id="ARBA00011233"/>
    </source>
</evidence>
<dbReference type="PANTHER" id="PTHR33254">
    <property type="entry name" value="4-HYDROXY-4-METHYL-2-OXOGLUTARATE ALDOLASE 3-RELATED"/>
    <property type="match status" value="1"/>
</dbReference>
<accession>A0AA37RX09</accession>
<organism evidence="11 12">
    <name type="scientific">Paraferrimonas sedimenticola</name>
    <dbReference type="NCBI Taxonomy" id="375674"/>
    <lineage>
        <taxon>Bacteria</taxon>
        <taxon>Pseudomonadati</taxon>
        <taxon>Pseudomonadota</taxon>
        <taxon>Gammaproteobacteria</taxon>
        <taxon>Alteromonadales</taxon>
        <taxon>Ferrimonadaceae</taxon>
        <taxon>Paraferrimonas</taxon>
    </lineage>
</organism>
<evidence type="ECO:0000313" key="12">
    <source>
        <dbReference type="Proteomes" id="UP001161422"/>
    </source>
</evidence>
<dbReference type="Gene3D" id="3.50.30.40">
    <property type="entry name" value="Ribonuclease E inhibitor RraA/RraA-like"/>
    <property type="match status" value="1"/>
</dbReference>
<proteinExistence type="inferred from homology"/>
<dbReference type="EC" id="4.1.3.17" evidence="10"/>
<comment type="cofactor">
    <cofactor evidence="2 10">
        <name>a divalent metal cation</name>
        <dbReference type="ChEBI" id="CHEBI:60240"/>
    </cofactor>
</comment>
<dbReference type="RefSeq" id="WP_095505355.1">
    <property type="nucleotide sequence ID" value="NZ_BSNC01000004.1"/>
</dbReference>
<comment type="subunit">
    <text evidence="4 10">Homotrimer.</text>
</comment>
<evidence type="ECO:0000256" key="8">
    <source>
        <dbReference type="ARBA" id="ARBA00047973"/>
    </source>
</evidence>
<dbReference type="AlphaFoldDB" id="A0AA37RX09"/>
<dbReference type="EMBL" id="BSNC01000004">
    <property type="protein sequence ID" value="GLP96202.1"/>
    <property type="molecule type" value="Genomic_DNA"/>
</dbReference>
<dbReference type="GO" id="GO:0047443">
    <property type="term" value="F:4-hydroxy-4-methyl-2-oxoglutarate aldolase activity"/>
    <property type="evidence" value="ECO:0007669"/>
    <property type="project" value="UniProtKB-EC"/>
</dbReference>
<evidence type="ECO:0000256" key="6">
    <source>
        <dbReference type="ARBA" id="ARBA00023239"/>
    </source>
</evidence>
<dbReference type="InterPro" id="IPR005493">
    <property type="entry name" value="RraA/RraA-like"/>
</dbReference>
<evidence type="ECO:0000256" key="5">
    <source>
        <dbReference type="ARBA" id="ARBA00022723"/>
    </source>
</evidence>
<comment type="function">
    <text evidence="7 10">Catalyzes the aldol cleavage of 4-hydroxy-4-methyl-2-oxoglutarate (HMG) into 2 molecules of pyruvate. Also contains a secondary oxaloacetate (OAA) decarboxylase activity due to the common pyruvate enolate transition state formed following C-C bond cleavage in the retro-aldol and decarboxylation reactions.</text>
</comment>
<evidence type="ECO:0000256" key="10">
    <source>
        <dbReference type="RuleBase" id="RU004338"/>
    </source>
</evidence>
<dbReference type="InterPro" id="IPR036704">
    <property type="entry name" value="RraA/RraA-like_sf"/>
</dbReference>
<dbReference type="CDD" id="cd16841">
    <property type="entry name" value="RraA_family"/>
    <property type="match status" value="1"/>
</dbReference>
<evidence type="ECO:0000256" key="3">
    <source>
        <dbReference type="ARBA" id="ARBA00008621"/>
    </source>
</evidence>
<comment type="catalytic activity">
    <reaction evidence="8 10">
        <text>oxaloacetate + H(+) = pyruvate + CO2</text>
        <dbReference type="Rhea" id="RHEA:15641"/>
        <dbReference type="ChEBI" id="CHEBI:15361"/>
        <dbReference type="ChEBI" id="CHEBI:15378"/>
        <dbReference type="ChEBI" id="CHEBI:16452"/>
        <dbReference type="ChEBI" id="CHEBI:16526"/>
        <dbReference type="EC" id="4.1.1.112"/>
    </reaction>
</comment>
<dbReference type="GO" id="GO:0008948">
    <property type="term" value="F:oxaloacetate decarboxylase activity"/>
    <property type="evidence" value="ECO:0007669"/>
    <property type="project" value="UniProtKB-EC"/>
</dbReference>
<comment type="cofactor">
    <cofactor evidence="9">
        <name>Mg(2+)</name>
        <dbReference type="ChEBI" id="CHEBI:18420"/>
    </cofactor>
</comment>
<dbReference type="PANTHER" id="PTHR33254:SF4">
    <property type="entry name" value="4-HYDROXY-4-METHYL-2-OXOGLUTARATE ALDOLASE 3-RELATED"/>
    <property type="match status" value="1"/>
</dbReference>
<feature type="binding site" evidence="9">
    <location>
        <position position="98"/>
    </location>
    <ligand>
        <name>Mg(2+)</name>
        <dbReference type="ChEBI" id="CHEBI:18420"/>
    </ligand>
</feature>
<keyword evidence="9" id="KW-0460">Magnesium</keyword>